<reference evidence="3 5" key="1">
    <citation type="submission" date="2015-02" db="EMBL/GenBank/DDBJ databases">
        <title>Single-cell genomics of uncultivated deep-branching MTB reveals a conserved set of magnetosome genes.</title>
        <authorList>
            <person name="Kolinko S."/>
            <person name="Richter M."/>
            <person name="Glockner F.O."/>
            <person name="Brachmann A."/>
            <person name="Schuler D."/>
        </authorList>
    </citation>
    <scope>NUCLEOTIDE SEQUENCE [LARGE SCALE GENOMIC DNA]</scope>
    <source>
        <strain evidence="3">SKK-01</strain>
    </source>
</reference>
<name>A0A0F0CQJ2_9BACT</name>
<dbReference type="AlphaFoldDB" id="A0A0F0CQJ2"/>
<proteinExistence type="predicted"/>
<keyword evidence="5" id="KW-1185">Reference proteome</keyword>
<evidence type="ECO:0000313" key="5">
    <source>
        <dbReference type="Proteomes" id="UP000033428"/>
    </source>
</evidence>
<evidence type="ECO:0000313" key="1">
    <source>
        <dbReference type="EMBL" id="KJJ83263.1"/>
    </source>
</evidence>
<dbReference type="Proteomes" id="UP000033428">
    <property type="component" value="Unassembled WGS sequence"/>
</dbReference>
<evidence type="ECO:0000313" key="4">
    <source>
        <dbReference type="EMBL" id="KJJ85166.1"/>
    </source>
</evidence>
<comment type="caution">
    <text evidence="3">The sequence shown here is derived from an EMBL/GenBank/DDBJ whole genome shotgun (WGS) entry which is preliminary data.</text>
</comment>
<dbReference type="EMBL" id="JYNY01000632">
    <property type="protein sequence ID" value="KJJ83263.1"/>
    <property type="molecule type" value="Genomic_DNA"/>
</dbReference>
<sequence>MFQLFLSRVLFPKFHLLSHLSRIHSRLNSYCPFGNFHRLLLVIVIFPSRYH</sequence>
<gene>
    <name evidence="4" type="ORF">OMAG_000969</name>
    <name evidence="3" type="ORF">OMAG_001864</name>
    <name evidence="2" type="ORF">OMAG_002551</name>
    <name evidence="1" type="ORF">OMAG_002870</name>
</gene>
<dbReference type="EMBL" id="JYNY01000530">
    <property type="protein sequence ID" value="KJJ83578.1"/>
    <property type="molecule type" value="Genomic_DNA"/>
</dbReference>
<protein>
    <submittedName>
        <fullName evidence="3">Uncharacterized protein</fullName>
    </submittedName>
</protein>
<accession>A0A0F0CQJ2</accession>
<evidence type="ECO:0000313" key="3">
    <source>
        <dbReference type="EMBL" id="KJJ84274.1"/>
    </source>
</evidence>
<dbReference type="EMBL" id="JYNY01000373">
    <property type="protein sequence ID" value="KJJ84274.1"/>
    <property type="molecule type" value="Genomic_DNA"/>
</dbReference>
<dbReference type="EMBL" id="JYNY01000211">
    <property type="protein sequence ID" value="KJJ85166.1"/>
    <property type="molecule type" value="Genomic_DNA"/>
</dbReference>
<organism evidence="3 5">
    <name type="scientific">Candidatus Omnitrophus magneticus</name>
    <dbReference type="NCBI Taxonomy" id="1609969"/>
    <lineage>
        <taxon>Bacteria</taxon>
        <taxon>Pseudomonadati</taxon>
        <taxon>Candidatus Omnitrophota</taxon>
        <taxon>Candidatus Omnitrophus</taxon>
    </lineage>
</organism>
<evidence type="ECO:0000313" key="2">
    <source>
        <dbReference type="EMBL" id="KJJ83578.1"/>
    </source>
</evidence>